<dbReference type="Proteomes" id="UP000198312">
    <property type="component" value="Chromosome"/>
</dbReference>
<dbReference type="KEGG" id="vil:CFK37_07270"/>
<evidence type="ECO:0000256" key="5">
    <source>
        <dbReference type="ARBA" id="ARBA00023136"/>
    </source>
</evidence>
<feature type="transmembrane region" description="Helical" evidence="6">
    <location>
        <begin position="409"/>
        <end position="433"/>
    </location>
</feature>
<comment type="similarity">
    <text evidence="6">Belongs to the binding-protein-dependent transport system permease family.</text>
</comment>
<name>A0A220U2H4_9BACI</name>
<feature type="transmembrane region" description="Helical" evidence="6">
    <location>
        <begin position="335"/>
        <end position="354"/>
    </location>
</feature>
<keyword evidence="4 6" id="KW-1133">Transmembrane helix</keyword>
<proteinExistence type="inferred from homology"/>
<organism evidence="9 10">
    <name type="scientific">Virgibacillus phasianinus</name>
    <dbReference type="NCBI Taxonomy" id="2017483"/>
    <lineage>
        <taxon>Bacteria</taxon>
        <taxon>Bacillati</taxon>
        <taxon>Bacillota</taxon>
        <taxon>Bacilli</taxon>
        <taxon>Bacillales</taxon>
        <taxon>Bacillaceae</taxon>
        <taxon>Virgibacillus</taxon>
    </lineage>
</organism>
<feature type="transmembrane region" description="Helical" evidence="6">
    <location>
        <begin position="454"/>
        <end position="475"/>
    </location>
</feature>
<feature type="transmembrane region" description="Helical" evidence="6">
    <location>
        <begin position="254"/>
        <end position="278"/>
    </location>
</feature>
<sequence length="672" mass="76761">MRLVRVGIFYLLGVFGIICISVFPRFFATAGIAHPLTYFADLGSFIHTFIQPDSWLYQVPRSPAEFSLIGTLWGPFVYSMEILLGALLLGFSLAFIFAFLANFLSQRLVQGIKRVLDFFESIPDIVIASGLQILVIYVYHASGIELFRVASYLDEKAYLGPIITLAILPLVSLFKILLLMIEEEFLKDYVGFLRSKGIKKTGILLRHVFKNILPTTFHHSKVIIWATLSSQFVIERIFNVHGLTFYLVDSFTPMTIAASLILLFTPFFLFFHVVDLWINQDTVYNYQIKMNKNHAFQPFQRLKRMLTGIKHIKWHKFRPWAPFAIFFNHMKNYKFAIGSLFFILLISYSLIYSVTTDNHIDKAGIVYKDDGVTIKGTPPHPPPEPFLLGSDGAGFSIYDMLVVGAKYTLIFAIVIALLRVFVGLIGGVVYAFALGPKRQNWLEKMVDSIHFLPLSVIAYLLLAPILMEGFSGFAYTFTERIVLEIIILTVLVVPLTTVLLGNEMKRILNYEFIMSAKVLGGSRFHIFWRHVLPHIGARMTILFGQQFIQVLLIFMHLGIFNFFFGGTNVSFGRAPSPPRSITYEWSGLIGNTLNALNSGKYWLIVWVLLAFMLSIFAMQFIIQGVKEMQQTKVGVIYKLPRIRRKQRKQNQKNDSVYEPTAESFKPLCNDRR</sequence>
<gene>
    <name evidence="9" type="ORF">CFK37_07270</name>
</gene>
<reference evidence="9 10" key="1">
    <citation type="submission" date="2017-07" db="EMBL/GenBank/DDBJ databases">
        <title>Virgibacillus sp. LM2416.</title>
        <authorList>
            <person name="Tak E.J."/>
            <person name="Bae J.-W."/>
        </authorList>
    </citation>
    <scope>NUCLEOTIDE SEQUENCE [LARGE SCALE GENOMIC DNA]</scope>
    <source>
        <strain evidence="9 10">LM2416</strain>
    </source>
</reference>
<keyword evidence="5 6" id="KW-0472">Membrane</keyword>
<evidence type="ECO:0000256" key="2">
    <source>
        <dbReference type="ARBA" id="ARBA00022448"/>
    </source>
</evidence>
<evidence type="ECO:0000256" key="6">
    <source>
        <dbReference type="RuleBase" id="RU363032"/>
    </source>
</evidence>
<dbReference type="CDD" id="cd06261">
    <property type="entry name" value="TM_PBP2"/>
    <property type="match status" value="2"/>
</dbReference>
<feature type="transmembrane region" description="Helical" evidence="6">
    <location>
        <begin position="82"/>
        <end position="104"/>
    </location>
</feature>
<feature type="transmembrane region" description="Helical" evidence="6">
    <location>
        <begin position="547"/>
        <end position="564"/>
    </location>
</feature>
<evidence type="ECO:0000256" key="4">
    <source>
        <dbReference type="ARBA" id="ARBA00022989"/>
    </source>
</evidence>
<feature type="transmembrane region" description="Helical" evidence="6">
    <location>
        <begin position="7"/>
        <end position="27"/>
    </location>
</feature>
<dbReference type="SUPFAM" id="SSF161098">
    <property type="entry name" value="MetI-like"/>
    <property type="match status" value="2"/>
</dbReference>
<feature type="domain" description="ABC transmembrane type-1" evidence="8">
    <location>
        <begin position="76"/>
        <end position="274"/>
    </location>
</feature>
<feature type="domain" description="ABC transmembrane type-1" evidence="8">
    <location>
        <begin position="405"/>
        <end position="622"/>
    </location>
</feature>
<dbReference type="Gene3D" id="1.10.3720.10">
    <property type="entry name" value="MetI-like"/>
    <property type="match status" value="2"/>
</dbReference>
<dbReference type="PANTHER" id="PTHR43839">
    <property type="entry name" value="OPPC IN A BINDING PROTEIN-DEPENDENT TRANSPORT SYSTEM"/>
    <property type="match status" value="1"/>
</dbReference>
<feature type="transmembrane region" description="Helical" evidence="6">
    <location>
        <begin position="601"/>
        <end position="622"/>
    </location>
</feature>
<dbReference type="PROSITE" id="PS50928">
    <property type="entry name" value="ABC_TM1"/>
    <property type="match status" value="2"/>
</dbReference>
<accession>A0A220U2H4</accession>
<comment type="subcellular location">
    <subcellularLocation>
        <location evidence="6">Cell membrane</location>
        <topology evidence="6">Multi-pass membrane protein</topology>
    </subcellularLocation>
    <subcellularLocation>
        <location evidence="1">Membrane</location>
        <topology evidence="1">Multi-pass membrane protein</topology>
    </subcellularLocation>
</comment>
<dbReference type="RefSeq" id="WP_089061233.1">
    <property type="nucleotide sequence ID" value="NZ_CP022315.1"/>
</dbReference>
<dbReference type="GO" id="GO:0055085">
    <property type="term" value="P:transmembrane transport"/>
    <property type="evidence" value="ECO:0007669"/>
    <property type="project" value="InterPro"/>
</dbReference>
<dbReference type="Pfam" id="PF00528">
    <property type="entry name" value="BPD_transp_1"/>
    <property type="match status" value="2"/>
</dbReference>
<evidence type="ECO:0000256" key="3">
    <source>
        <dbReference type="ARBA" id="ARBA00022692"/>
    </source>
</evidence>
<protein>
    <submittedName>
        <fullName evidence="9">ABC transporter permease</fullName>
    </submittedName>
</protein>
<feature type="region of interest" description="Disordered" evidence="7">
    <location>
        <begin position="646"/>
        <end position="672"/>
    </location>
</feature>
<dbReference type="GO" id="GO:0005886">
    <property type="term" value="C:plasma membrane"/>
    <property type="evidence" value="ECO:0007669"/>
    <property type="project" value="UniProtKB-SubCell"/>
</dbReference>
<dbReference type="PANTHER" id="PTHR43839:SF3">
    <property type="entry name" value="OLIGOPEPTIDE ABC TRANSPORTER, PERMEASE PROTEIN"/>
    <property type="match status" value="1"/>
</dbReference>
<keyword evidence="10" id="KW-1185">Reference proteome</keyword>
<evidence type="ECO:0000259" key="8">
    <source>
        <dbReference type="PROSITE" id="PS50928"/>
    </source>
</evidence>
<feature type="transmembrane region" description="Helical" evidence="6">
    <location>
        <begin position="481"/>
        <end position="500"/>
    </location>
</feature>
<keyword evidence="3 6" id="KW-0812">Transmembrane</keyword>
<keyword evidence="2 6" id="KW-0813">Transport</keyword>
<evidence type="ECO:0000313" key="9">
    <source>
        <dbReference type="EMBL" id="ASK61973.1"/>
    </source>
</evidence>
<dbReference type="AlphaFoldDB" id="A0A220U2H4"/>
<evidence type="ECO:0000313" key="10">
    <source>
        <dbReference type="Proteomes" id="UP000198312"/>
    </source>
</evidence>
<dbReference type="EMBL" id="CP022315">
    <property type="protein sequence ID" value="ASK61973.1"/>
    <property type="molecule type" value="Genomic_DNA"/>
</dbReference>
<feature type="transmembrane region" description="Helical" evidence="6">
    <location>
        <begin position="158"/>
        <end position="178"/>
    </location>
</feature>
<evidence type="ECO:0000256" key="7">
    <source>
        <dbReference type="SAM" id="MobiDB-lite"/>
    </source>
</evidence>
<evidence type="ECO:0000256" key="1">
    <source>
        <dbReference type="ARBA" id="ARBA00004141"/>
    </source>
</evidence>
<dbReference type="OrthoDB" id="2351941at2"/>
<dbReference type="InterPro" id="IPR035906">
    <property type="entry name" value="MetI-like_sf"/>
</dbReference>
<feature type="transmembrane region" description="Helical" evidence="6">
    <location>
        <begin position="116"/>
        <end position="138"/>
    </location>
</feature>
<dbReference type="InterPro" id="IPR000515">
    <property type="entry name" value="MetI-like"/>
</dbReference>